<dbReference type="SMART" id="SM00086">
    <property type="entry name" value="PAC"/>
    <property type="match status" value="5"/>
</dbReference>
<name>A0A9X3BIW4_9BACT</name>
<dbReference type="SUPFAM" id="SSF55874">
    <property type="entry name" value="ATPase domain of HSP90 chaperone/DNA topoisomerase II/histidine kinase"/>
    <property type="match status" value="1"/>
</dbReference>
<evidence type="ECO:0000256" key="4">
    <source>
        <dbReference type="ARBA" id="ARBA00022679"/>
    </source>
</evidence>
<evidence type="ECO:0000313" key="9">
    <source>
        <dbReference type="EMBL" id="MCU7550538.1"/>
    </source>
</evidence>
<dbReference type="Gene3D" id="3.30.565.10">
    <property type="entry name" value="Histidine kinase-like ATPase, C-terminal domain"/>
    <property type="match status" value="1"/>
</dbReference>
<accession>A0A9X3BIW4</accession>
<dbReference type="SMART" id="SM00387">
    <property type="entry name" value="HATPase_c"/>
    <property type="match status" value="1"/>
</dbReference>
<evidence type="ECO:0000259" key="8">
    <source>
        <dbReference type="PROSITE" id="PS50113"/>
    </source>
</evidence>
<dbReference type="EMBL" id="JAOTIF010000013">
    <property type="protein sequence ID" value="MCU7550538.1"/>
    <property type="molecule type" value="Genomic_DNA"/>
</dbReference>
<keyword evidence="3" id="KW-0597">Phosphoprotein</keyword>
<dbReference type="Pfam" id="PF02518">
    <property type="entry name" value="HATPase_c"/>
    <property type="match status" value="1"/>
</dbReference>
<dbReference type="InterPro" id="IPR000700">
    <property type="entry name" value="PAS-assoc_C"/>
</dbReference>
<dbReference type="GO" id="GO:0000155">
    <property type="term" value="F:phosphorelay sensor kinase activity"/>
    <property type="evidence" value="ECO:0007669"/>
    <property type="project" value="InterPro"/>
</dbReference>
<dbReference type="InterPro" id="IPR003594">
    <property type="entry name" value="HATPase_dom"/>
</dbReference>
<dbReference type="InterPro" id="IPR035965">
    <property type="entry name" value="PAS-like_dom_sf"/>
</dbReference>
<dbReference type="RefSeq" id="WP_279297978.1">
    <property type="nucleotide sequence ID" value="NZ_JAOTIF010000013.1"/>
</dbReference>
<dbReference type="NCBIfam" id="TIGR00229">
    <property type="entry name" value="sensory_box"/>
    <property type="match status" value="3"/>
</dbReference>
<dbReference type="Proteomes" id="UP001155483">
    <property type="component" value="Unassembled WGS sequence"/>
</dbReference>
<organism evidence="9 10">
    <name type="scientific">Paraflavisolibacter caeni</name>
    <dbReference type="NCBI Taxonomy" id="2982496"/>
    <lineage>
        <taxon>Bacteria</taxon>
        <taxon>Pseudomonadati</taxon>
        <taxon>Bacteroidota</taxon>
        <taxon>Chitinophagia</taxon>
        <taxon>Chitinophagales</taxon>
        <taxon>Chitinophagaceae</taxon>
        <taxon>Paraflavisolibacter</taxon>
    </lineage>
</organism>
<evidence type="ECO:0000256" key="2">
    <source>
        <dbReference type="ARBA" id="ARBA00012438"/>
    </source>
</evidence>
<dbReference type="SMART" id="SM00091">
    <property type="entry name" value="PAS"/>
    <property type="match status" value="5"/>
</dbReference>
<feature type="domain" description="PAC" evidence="8">
    <location>
        <begin position="657"/>
        <end position="710"/>
    </location>
</feature>
<dbReference type="CDD" id="cd00082">
    <property type="entry name" value="HisKA"/>
    <property type="match status" value="1"/>
</dbReference>
<dbReference type="Pfam" id="PF00512">
    <property type="entry name" value="HisKA"/>
    <property type="match status" value="1"/>
</dbReference>
<dbReference type="InterPro" id="IPR036890">
    <property type="entry name" value="HATPase_C_sf"/>
</dbReference>
<keyword evidence="5" id="KW-0418">Kinase</keyword>
<feature type="domain" description="PAC" evidence="8">
    <location>
        <begin position="264"/>
        <end position="316"/>
    </location>
</feature>
<protein>
    <recommendedName>
        <fullName evidence="2">histidine kinase</fullName>
        <ecNumber evidence="2">2.7.13.3</ecNumber>
    </recommendedName>
</protein>
<dbReference type="InterPro" id="IPR013655">
    <property type="entry name" value="PAS_fold_3"/>
</dbReference>
<dbReference type="Gene3D" id="3.30.450.20">
    <property type="entry name" value="PAS domain"/>
    <property type="match status" value="5"/>
</dbReference>
<feature type="domain" description="PAC" evidence="8">
    <location>
        <begin position="517"/>
        <end position="570"/>
    </location>
</feature>
<dbReference type="SUPFAM" id="SSF47384">
    <property type="entry name" value="Homodimeric domain of signal transducing histidine kinase"/>
    <property type="match status" value="1"/>
</dbReference>
<dbReference type="InterPro" id="IPR001610">
    <property type="entry name" value="PAC"/>
</dbReference>
<dbReference type="SUPFAM" id="SSF55785">
    <property type="entry name" value="PYP-like sensor domain (PAS domain)"/>
    <property type="match status" value="5"/>
</dbReference>
<keyword evidence="10" id="KW-1185">Reference proteome</keyword>
<dbReference type="InterPro" id="IPR004358">
    <property type="entry name" value="Sig_transdc_His_kin-like_C"/>
</dbReference>
<feature type="domain" description="PAC" evidence="8">
    <location>
        <begin position="791"/>
        <end position="844"/>
    </location>
</feature>
<dbReference type="PANTHER" id="PTHR43304:SF1">
    <property type="entry name" value="PAC DOMAIN-CONTAINING PROTEIN"/>
    <property type="match status" value="1"/>
</dbReference>
<dbReference type="AlphaFoldDB" id="A0A9X3BIW4"/>
<evidence type="ECO:0000259" key="6">
    <source>
        <dbReference type="PROSITE" id="PS50109"/>
    </source>
</evidence>
<dbReference type="PRINTS" id="PR00344">
    <property type="entry name" value="BCTRLSENSOR"/>
</dbReference>
<dbReference type="PROSITE" id="PS50112">
    <property type="entry name" value="PAS"/>
    <property type="match status" value="2"/>
</dbReference>
<dbReference type="Gene3D" id="2.10.70.100">
    <property type="match status" value="3"/>
</dbReference>
<reference evidence="9" key="2">
    <citation type="submission" date="2023-04" db="EMBL/GenBank/DDBJ databases">
        <title>Paracnuella aquatica gen. nov., sp. nov., a member of the family Chitinophagaceae isolated from a hot spring.</title>
        <authorList>
            <person name="Wang C."/>
        </authorList>
    </citation>
    <scope>NUCLEOTIDE SEQUENCE</scope>
    <source>
        <strain evidence="9">LB-8</strain>
    </source>
</reference>
<dbReference type="PROSITE" id="PS50109">
    <property type="entry name" value="HIS_KIN"/>
    <property type="match status" value="1"/>
</dbReference>
<dbReference type="InterPro" id="IPR000014">
    <property type="entry name" value="PAS"/>
</dbReference>
<feature type="domain" description="PAC" evidence="8">
    <location>
        <begin position="391"/>
        <end position="443"/>
    </location>
</feature>
<dbReference type="EC" id="2.7.13.3" evidence="2"/>
<reference evidence="9" key="1">
    <citation type="submission" date="2022-09" db="EMBL/GenBank/DDBJ databases">
        <authorList>
            <person name="Yuan C."/>
            <person name="Ke Z."/>
        </authorList>
    </citation>
    <scope>NUCLEOTIDE SEQUENCE</scope>
    <source>
        <strain evidence="9">LB-8</strain>
    </source>
</reference>
<sequence length="1086" mass="125399">MNYASPSLEHLVYLPPFARFILDNKLQEYVDLQVKLCQELDIPLMKHVSHLPHEQLLEIVKESSVEFLGFLAEGNSNLQIGTIVNRWLNNQWVNSQLHQLDQNDVTTEDIARITYIWKKGFLQIIPEYSLHIEQILALIDEIDFFFAQSIAAFTHTYTDIFRKKLEEQTRLSEKVNSERLLLLQQLQQTNKMYEQAQALNHIGHYIFNVQTKTSEFTDELARIYGLDPSSFKIDNEYFQMLRHPADSSRVEDAIENLLKKGEPIDINYRIILPGKIEKILHLRGEPVVNNQGEIEKVIGTVQDVTSFQLLLQKLQHNEAIYKQAEMLTNFGNWSWNIETGKVEWTDQLYEIYGLEPQSEEVNLNQFIKLVHPDDREMVKKSIEKQYDEKSRNYKFRIITDNGETKIIHSVSQLFTDEAGRPAYMIGTDQDVTEQERLMEQLRISNKLHELAQALSHVGHFVYDYNKRTVELTPEIGRIYELEPGRNTISFEEIRSFRHPDDIKAVDELLKAASVNNGTVDYQYRIIVHDKLKTVHLRGEMITDGAGSPLRMIGTIQDITRQKKVEQQLVEQQNFIQKIADAAPSVIVVFSITTKEILFVNQGFKSILGYDPETLKSEGASMLWRIIHPDDLQDMTEKSYQALHDANMHGKEGENKTVEFTFRVRHCSGNLLWMHSYGTVFSRNNDDKVDSLIYVSYDITDSVQAGHKLAEQEHFIQQLADASPTVLYLYDVEEDCFVYVNKEIYFILEYTVEEALEMKGDLISKLYHPADIMLLPERKGSSTVFQHNSSMIQFECRMKKRSGNWCWMLVREVVFKTGQDGRPVQILGAALDINRRKEVERDLVQKSMQLEQSNSSLEEFAYVASHDLKEPLRKISTFGDRLIALQRQDANPDEKLFLNKIVDASQRMQTMINDILSISMISGNKAFQNYSLKSILDETLQTLEYKIEQKNAIITSDHLPEASIIPAQFRQLFQNLLSNSLKFMREGVQPRINITHKFLKPDELGDYSLQPSTQYLKIEFEDNGIGFENEYSGKIFQIFHRLHGRAEYEGSGIGLAICKKIVEHHGGVIFAAGRPEEGAVFTIILPA</sequence>
<evidence type="ECO:0000256" key="5">
    <source>
        <dbReference type="ARBA" id="ARBA00022777"/>
    </source>
</evidence>
<proteinExistence type="predicted"/>
<dbReference type="SMART" id="SM00388">
    <property type="entry name" value="HisKA"/>
    <property type="match status" value="1"/>
</dbReference>
<comment type="caution">
    <text evidence="9">The sequence shown here is derived from an EMBL/GenBank/DDBJ whole genome shotgun (WGS) entry which is preliminary data.</text>
</comment>
<dbReference type="InterPro" id="IPR052162">
    <property type="entry name" value="Sensor_kinase/Photoreceptor"/>
</dbReference>
<gene>
    <name evidence="9" type="ORF">OCK74_15575</name>
</gene>
<dbReference type="PANTHER" id="PTHR43304">
    <property type="entry name" value="PHYTOCHROME-LIKE PROTEIN CPH1"/>
    <property type="match status" value="1"/>
</dbReference>
<evidence type="ECO:0000256" key="1">
    <source>
        <dbReference type="ARBA" id="ARBA00000085"/>
    </source>
</evidence>
<keyword evidence="4" id="KW-0808">Transferase</keyword>
<evidence type="ECO:0000256" key="3">
    <source>
        <dbReference type="ARBA" id="ARBA00022553"/>
    </source>
</evidence>
<dbReference type="Gene3D" id="1.10.287.130">
    <property type="match status" value="1"/>
</dbReference>
<feature type="domain" description="Histidine kinase" evidence="6">
    <location>
        <begin position="862"/>
        <end position="1086"/>
    </location>
</feature>
<evidence type="ECO:0000313" key="10">
    <source>
        <dbReference type="Proteomes" id="UP001155483"/>
    </source>
</evidence>
<dbReference type="InterPro" id="IPR005467">
    <property type="entry name" value="His_kinase_dom"/>
</dbReference>
<dbReference type="CDD" id="cd00130">
    <property type="entry name" value="PAS"/>
    <property type="match status" value="4"/>
</dbReference>
<feature type="domain" description="PAS" evidence="7">
    <location>
        <begin position="571"/>
        <end position="645"/>
    </location>
</feature>
<dbReference type="InterPro" id="IPR036097">
    <property type="entry name" value="HisK_dim/P_sf"/>
</dbReference>
<comment type="catalytic activity">
    <reaction evidence="1">
        <text>ATP + protein L-histidine = ADP + protein N-phospho-L-histidine.</text>
        <dbReference type="EC" id="2.7.13.3"/>
    </reaction>
</comment>
<dbReference type="InterPro" id="IPR003661">
    <property type="entry name" value="HisK_dim/P_dom"/>
</dbReference>
<feature type="domain" description="PAS" evidence="7">
    <location>
        <begin position="711"/>
        <end position="770"/>
    </location>
</feature>
<dbReference type="PROSITE" id="PS50113">
    <property type="entry name" value="PAC"/>
    <property type="match status" value="5"/>
</dbReference>
<dbReference type="Pfam" id="PF08447">
    <property type="entry name" value="PAS_3"/>
    <property type="match status" value="5"/>
</dbReference>
<evidence type="ECO:0000259" key="7">
    <source>
        <dbReference type="PROSITE" id="PS50112"/>
    </source>
</evidence>